<feature type="compositionally biased region" description="Polar residues" evidence="1">
    <location>
        <begin position="1047"/>
        <end position="1065"/>
    </location>
</feature>
<feature type="region of interest" description="Disordered" evidence="1">
    <location>
        <begin position="104"/>
        <end position="147"/>
    </location>
</feature>
<dbReference type="PROSITE" id="PS50812">
    <property type="entry name" value="PWWP"/>
    <property type="match status" value="1"/>
</dbReference>
<feature type="compositionally biased region" description="Basic and acidic residues" evidence="1">
    <location>
        <begin position="107"/>
        <end position="124"/>
    </location>
</feature>
<evidence type="ECO:0000313" key="3">
    <source>
        <dbReference type="EMBL" id="CAG6688152.1"/>
    </source>
</evidence>
<feature type="compositionally biased region" description="Basic and acidic residues" evidence="1">
    <location>
        <begin position="644"/>
        <end position="658"/>
    </location>
</feature>
<dbReference type="SUPFAM" id="SSF63748">
    <property type="entry name" value="Tudor/PWWP/MBT"/>
    <property type="match status" value="1"/>
</dbReference>
<feature type="compositionally biased region" description="Basic and acidic residues" evidence="1">
    <location>
        <begin position="282"/>
        <end position="291"/>
    </location>
</feature>
<feature type="compositionally biased region" description="Basic and acidic residues" evidence="1">
    <location>
        <begin position="260"/>
        <end position="273"/>
    </location>
</feature>
<feature type="region of interest" description="Disordered" evidence="1">
    <location>
        <begin position="917"/>
        <end position="940"/>
    </location>
</feature>
<feature type="compositionally biased region" description="Polar residues" evidence="1">
    <location>
        <begin position="501"/>
        <end position="514"/>
    </location>
</feature>
<evidence type="ECO:0000256" key="1">
    <source>
        <dbReference type="SAM" id="MobiDB-lite"/>
    </source>
</evidence>
<dbReference type="Pfam" id="PF00855">
    <property type="entry name" value="PWWP"/>
    <property type="match status" value="1"/>
</dbReference>
<protein>
    <submittedName>
        <fullName evidence="3">PC4 and SFRS1-interacting protein</fullName>
    </submittedName>
</protein>
<dbReference type="EMBL" id="HBUF01285272">
    <property type="protein sequence ID" value="CAG6688152.1"/>
    <property type="molecule type" value="Transcribed_RNA"/>
</dbReference>
<feature type="compositionally biased region" description="Polar residues" evidence="1">
    <location>
        <begin position="929"/>
        <end position="940"/>
    </location>
</feature>
<feature type="compositionally biased region" description="Basic and acidic residues" evidence="1">
    <location>
        <begin position="299"/>
        <end position="340"/>
    </location>
</feature>
<dbReference type="AlphaFoldDB" id="A0A8D8TQ90"/>
<dbReference type="Gene3D" id="2.30.30.140">
    <property type="match status" value="1"/>
</dbReference>
<feature type="compositionally biased region" description="Low complexity" evidence="1">
    <location>
        <begin position="612"/>
        <end position="626"/>
    </location>
</feature>
<accession>A0A8D8TQ90</accession>
<name>A0A8D8TQ90_9HEMI</name>
<feature type="compositionally biased region" description="Low complexity" evidence="1">
    <location>
        <begin position="1105"/>
        <end position="1119"/>
    </location>
</feature>
<feature type="region of interest" description="Disordered" evidence="1">
    <location>
        <begin position="236"/>
        <end position="377"/>
    </location>
</feature>
<proteinExistence type="predicted"/>
<reference evidence="3" key="1">
    <citation type="submission" date="2021-05" db="EMBL/GenBank/DDBJ databases">
        <authorList>
            <person name="Alioto T."/>
            <person name="Alioto T."/>
            <person name="Gomez Garrido J."/>
        </authorList>
    </citation>
    <scope>NUCLEOTIDE SEQUENCE</scope>
</reference>
<feature type="region of interest" description="Disordered" evidence="1">
    <location>
        <begin position="497"/>
        <end position="537"/>
    </location>
</feature>
<feature type="region of interest" description="Disordered" evidence="1">
    <location>
        <begin position="565"/>
        <end position="586"/>
    </location>
</feature>
<evidence type="ECO:0000259" key="2">
    <source>
        <dbReference type="PROSITE" id="PS50812"/>
    </source>
</evidence>
<feature type="compositionally biased region" description="Polar residues" evidence="1">
    <location>
        <begin position="236"/>
        <end position="254"/>
    </location>
</feature>
<dbReference type="CDD" id="cd05834">
    <property type="entry name" value="PWWP_HRP"/>
    <property type="match status" value="1"/>
</dbReference>
<feature type="compositionally biased region" description="Polar residues" evidence="1">
    <location>
        <begin position="659"/>
        <end position="671"/>
    </location>
</feature>
<feature type="compositionally biased region" description="Basic and acidic residues" evidence="1">
    <location>
        <begin position="350"/>
        <end position="364"/>
    </location>
</feature>
<feature type="domain" description="PWWP" evidence="2">
    <location>
        <begin position="14"/>
        <end position="65"/>
    </location>
</feature>
<sequence>MSAKTNNSVENISLNDRVFAKMKSYPIWPAKIIEILDNDKVKVFFYGTHDCAIVPLSNVTKYEKLKNNIPKTKLKAYPAAVKEIKQDVNNKLFSCEKIKRYQKNTNKKKDDASRKAKAEIEEKNTKKRKMVTNSISEKGGPSKKPKKNQIPVDFSIFSASELYLECSTPENIPVRMHISDVLTKDILSTLPDYSKDPVKWKTFVLCIVDFIKCKIIKGEPVPHEVQNNIDVIVENNRSQGNIPSPTPGSKLNGMTTSSTHTKDKTKTPNDSKVKRSSRKRSRSTEEIESLFKTKVIPNEIHKDESGKEKSDTKDEIKEKEDEKLEKENVGINEKEDKDIDGAEENTGELEEIKTEEKSEEKTEISGEDDLDKIEKKSEDKNNIEKSIIKQEEDFVIEESNSVEAKENITNVIENTENVVTEESNSTEMNENAKSVLLSQDVENIAEQSSATNEHIQRQSPLFQNKKLLAKYMNYFNKRKLKLDLNEINNLAKMLDSKQENNGESCQQNDCGSSSESRRYQESTDTDNNPRINDEGELEKLTVREIEEPQHGNDDAKNKFQTDLKETNNEIPKNTAPSSEANDGTTEADTRNVTHANILSSDSASCSYSNKNNVETTNGVNLNTTNTPLDVKKTELGLNDISNRNQEKSNESNDTERPTYENNQQTKTNGHVKQNNQQYLSRNQVPTNTLVSNTSNKQALFATDRNIQSIQNVPMNHMWKPNNWDTSLSVPRTSQGYYATHESATDYDGRRLGENTATVNAATNANFPTTSNSTTNANFASMAGSTATHVNAIDSMDSPTNNDNGRPNNHHFGHTETLAAASIQYTSNAERHTNVANTSNAANTQVTSPVDKMSNERRLINTHRVEDIPYTGNTTVEVASNERPIHTNIFENSPNDRPVHSNIFESSPNERPVHSNIFENSPNERPIHTNVGNPSSSERTIHTSGVDETSNFVNSPCDLTEPQLNDLVHELFQQEAQALLLHVRLMQSLSFNKNLQSACSESDLLSAVQILSDLYHMKLNQFVLLRNPQLVFTCRLIAKCSRDLVDKNNNSTASSSNLPSAPTTPTMDAKSLLDTITCPSSLSHKTSHSSSFSHHAAALDKRSHHSSSSVGNSSIRVGNSHHTLDKTPHSNKISHAQFHAKSLETTAIRFLQYVSRIFEFRSGENFYDQFQHELAKFYTKTKNMTWSDMIYLAEQCIGNSIW</sequence>
<feature type="region of interest" description="Disordered" evidence="1">
    <location>
        <begin position="1102"/>
        <end position="1128"/>
    </location>
</feature>
<feature type="compositionally biased region" description="Polar residues" evidence="1">
    <location>
        <begin position="568"/>
        <end position="586"/>
    </location>
</feature>
<organism evidence="3">
    <name type="scientific">Cacopsylla melanoneura</name>
    <dbReference type="NCBI Taxonomy" id="428564"/>
    <lineage>
        <taxon>Eukaryota</taxon>
        <taxon>Metazoa</taxon>
        <taxon>Ecdysozoa</taxon>
        <taxon>Arthropoda</taxon>
        <taxon>Hexapoda</taxon>
        <taxon>Insecta</taxon>
        <taxon>Pterygota</taxon>
        <taxon>Neoptera</taxon>
        <taxon>Paraneoptera</taxon>
        <taxon>Hemiptera</taxon>
        <taxon>Sternorrhyncha</taxon>
        <taxon>Psylloidea</taxon>
        <taxon>Psyllidae</taxon>
        <taxon>Psyllinae</taxon>
        <taxon>Cacopsylla</taxon>
    </lineage>
</organism>
<dbReference type="SMART" id="SM00293">
    <property type="entry name" value="PWWP"/>
    <property type="match status" value="1"/>
</dbReference>
<dbReference type="InterPro" id="IPR000313">
    <property type="entry name" value="PWWP_dom"/>
</dbReference>
<feature type="region of interest" description="Disordered" evidence="1">
    <location>
        <begin position="1047"/>
        <end position="1066"/>
    </location>
</feature>
<feature type="region of interest" description="Disordered" evidence="1">
    <location>
        <begin position="612"/>
        <end position="671"/>
    </location>
</feature>